<dbReference type="GO" id="GO:0006351">
    <property type="term" value="P:DNA-templated transcription"/>
    <property type="evidence" value="ECO:0007669"/>
    <property type="project" value="InterPro"/>
</dbReference>
<dbReference type="Proteomes" id="UP000242391">
    <property type="component" value="Segment RNA 1"/>
</dbReference>
<proteinExistence type="predicted"/>
<dbReference type="KEGG" id="vg:40526131"/>
<dbReference type="PIR" id="JQ2034">
    <property type="entry name" value="JQ2034"/>
</dbReference>
<dbReference type="GO" id="GO:0003723">
    <property type="term" value="F:RNA binding"/>
    <property type="evidence" value="ECO:0007669"/>
    <property type="project" value="InterPro"/>
</dbReference>
<dbReference type="GO" id="GO:0003968">
    <property type="term" value="F:RNA-directed RNA polymerase activity"/>
    <property type="evidence" value="ECO:0007669"/>
    <property type="project" value="UniProtKB-KW"/>
</dbReference>
<name>Q86632_9VIRU</name>
<accession>Q86632</accession>
<evidence type="ECO:0000313" key="8">
    <source>
        <dbReference type="Proteomes" id="UP000242391"/>
    </source>
</evidence>
<dbReference type="RefSeq" id="YP_009665971.1">
    <property type="nucleotide sequence ID" value="NC_043394.1"/>
</dbReference>
<dbReference type="EMBL" id="S63913">
    <property type="protein sequence ID" value="AAB27624.1"/>
    <property type="molecule type" value="Genomic_RNA"/>
</dbReference>
<dbReference type="InterPro" id="IPR043502">
    <property type="entry name" value="DNA/RNA_pol_sf"/>
</dbReference>
<evidence type="ECO:0000256" key="4">
    <source>
        <dbReference type="ARBA" id="ARBA00022741"/>
    </source>
</evidence>
<reference evidence="7 8" key="1">
    <citation type="journal article" date="1993" name="J. Gen. Virol.">
        <title>Nucleotide sequence of beet cryptic virus 3 dsRNA2 which encodes a putative RNA-dependent RNA polymerase.</title>
        <authorList>
            <person name="Xie W.S."/>
            <person name="Antoniw J.F."/>
            <person name="White R.F."/>
        </authorList>
    </citation>
    <scope>NUCLEOTIDE SEQUENCE [LARGE SCALE GENOMIC DNA]</scope>
</reference>
<feature type="domain" description="RdRp catalytic" evidence="6">
    <location>
        <begin position="250"/>
        <end position="370"/>
    </location>
</feature>
<keyword evidence="2" id="KW-0808">Transferase</keyword>
<dbReference type="InterPro" id="IPR001205">
    <property type="entry name" value="RNA-dir_pol_C"/>
</dbReference>
<dbReference type="GO" id="GO:0000166">
    <property type="term" value="F:nucleotide binding"/>
    <property type="evidence" value="ECO:0007669"/>
    <property type="project" value="UniProtKB-KW"/>
</dbReference>
<keyword evidence="3" id="KW-0548">Nucleotidyltransferase</keyword>
<dbReference type="InterPro" id="IPR007094">
    <property type="entry name" value="RNA-dir_pol_PSvirus"/>
</dbReference>
<evidence type="ECO:0000256" key="1">
    <source>
        <dbReference type="ARBA" id="ARBA00022484"/>
    </source>
</evidence>
<dbReference type="PROSITE" id="PS50507">
    <property type="entry name" value="RDRP_SSRNA_POS"/>
    <property type="match status" value="1"/>
</dbReference>
<sequence>MAYRNIREYEFTNFNEELYQIEGTHTNTIGRESEVILNDEFAKAILIDEFPVLYEQVCQGWARSFYTLEGHMQAILAYAQPDTPRETFDQTIWDQAYTAVQNELRSLPKARAFDVNTELDKVPYEQSSSAGYGYRSHKGPPGGETHMRAISRVKPTLMTAIRPDEEGPEYTILESVPDIGYTRTQLADLREKTKVRGVWGRAFHYILIEGTAARPLLENFMLGTTFMHIGSDPQLSVPRILHQMKREGSKWLYALDWSSFDSSVTRFEINCAFNLLKERIEFPNEETELAFELSRILFKHKKLAAPDGNIYMIHKGIPSGSYYTSIVGSVVNRLRIEYIWRVLFSRSPHRCYTQGDDSLIGETFLVEPETVAREAAKYGWIMNPDKTEYSTDPGYVTFLGRTAHGFMNARSLDKCLRLLMFPEYPVTSGRISAYRAESIARDCGGLSEVINLVARRLRRQYGVASEDEVPHYFKRYVA</sequence>
<keyword evidence="5" id="KW-0693">Viral RNA replication</keyword>
<keyword evidence="8" id="KW-1185">Reference proteome</keyword>
<evidence type="ECO:0000313" key="7">
    <source>
        <dbReference type="EMBL" id="AAB27624.1"/>
    </source>
</evidence>
<dbReference type="Pfam" id="PF00680">
    <property type="entry name" value="RdRP_1"/>
    <property type="match status" value="1"/>
</dbReference>
<dbReference type="Gene3D" id="3.30.70.270">
    <property type="match status" value="1"/>
</dbReference>
<dbReference type="SUPFAM" id="SSF56672">
    <property type="entry name" value="DNA/RNA polymerases"/>
    <property type="match status" value="1"/>
</dbReference>
<keyword evidence="4" id="KW-0547">Nucleotide-binding</keyword>
<evidence type="ECO:0000256" key="5">
    <source>
        <dbReference type="ARBA" id="ARBA00022953"/>
    </source>
</evidence>
<keyword evidence="1 7" id="KW-0696">RNA-directed RNA polymerase</keyword>
<dbReference type="InterPro" id="IPR043128">
    <property type="entry name" value="Rev_trsase/Diguanyl_cyclase"/>
</dbReference>
<dbReference type="GO" id="GO:0039694">
    <property type="term" value="P:viral RNA genome replication"/>
    <property type="evidence" value="ECO:0007669"/>
    <property type="project" value="InterPro"/>
</dbReference>
<dbReference type="GeneID" id="40526131"/>
<evidence type="ECO:0000259" key="6">
    <source>
        <dbReference type="PROSITE" id="PS50507"/>
    </source>
</evidence>
<organism evidence="7 8">
    <name type="scientific">Beet cryptic virus 3</name>
    <dbReference type="NCBI Taxonomy" id="29257"/>
    <lineage>
        <taxon>Viruses</taxon>
        <taxon>Riboviria</taxon>
        <taxon>Orthornavirae</taxon>
        <taxon>Pisuviricota</taxon>
        <taxon>Duplopiviricetes</taxon>
        <taxon>Durnavirales</taxon>
        <taxon>Partitiviridae</taxon>
        <taxon>Deltapartitivirus</taxon>
        <taxon>Deltapartitivirus trebetae</taxon>
    </lineage>
</organism>
<protein>
    <submittedName>
        <fullName evidence="7">Putative RNA-dependent RNA polymerase protein</fullName>
    </submittedName>
</protein>
<evidence type="ECO:0000256" key="3">
    <source>
        <dbReference type="ARBA" id="ARBA00022695"/>
    </source>
</evidence>
<evidence type="ECO:0000256" key="2">
    <source>
        <dbReference type="ARBA" id="ARBA00022679"/>
    </source>
</evidence>